<proteinExistence type="predicted"/>
<comment type="caution">
    <text evidence="1">The sequence shown here is derived from an EMBL/GenBank/DDBJ whole genome shotgun (WGS) entry which is preliminary data.</text>
</comment>
<organism evidence="1">
    <name type="scientific">marine sediment metagenome</name>
    <dbReference type="NCBI Taxonomy" id="412755"/>
    <lineage>
        <taxon>unclassified sequences</taxon>
        <taxon>metagenomes</taxon>
        <taxon>ecological metagenomes</taxon>
    </lineage>
</organism>
<protein>
    <recommendedName>
        <fullName evidence="2">Carboxypeptidase regulatory-like domain-containing protein</fullName>
    </recommendedName>
</protein>
<evidence type="ECO:0000313" key="1">
    <source>
        <dbReference type="EMBL" id="GAH41276.1"/>
    </source>
</evidence>
<accession>X1F6K2</accession>
<dbReference type="AlphaFoldDB" id="X1F6K2"/>
<name>X1F6K2_9ZZZZ</name>
<feature type="non-terminal residue" evidence="1">
    <location>
        <position position="1"/>
    </location>
</feature>
<dbReference type="InterPro" id="IPR008969">
    <property type="entry name" value="CarboxyPept-like_regulatory"/>
</dbReference>
<dbReference type="Gene3D" id="2.60.40.1120">
    <property type="entry name" value="Carboxypeptidase-like, regulatory domain"/>
    <property type="match status" value="1"/>
</dbReference>
<sequence>EIVGERVNWSTQTDQTGQYCIPPLETAALRVLGEVLVGNYRLKASADTYYPQIKKATITSGEEKIINFSLTSIKEELLPDLY</sequence>
<gene>
    <name evidence="1" type="ORF">S03H2_18781</name>
</gene>
<reference evidence="1" key="1">
    <citation type="journal article" date="2014" name="Front. Microbiol.">
        <title>High frequency of phylogenetically diverse reductive dehalogenase-homologous genes in deep subseafloor sedimentary metagenomes.</title>
        <authorList>
            <person name="Kawai M."/>
            <person name="Futagami T."/>
            <person name="Toyoda A."/>
            <person name="Takaki Y."/>
            <person name="Nishi S."/>
            <person name="Hori S."/>
            <person name="Arai W."/>
            <person name="Tsubouchi T."/>
            <person name="Morono Y."/>
            <person name="Uchiyama I."/>
            <person name="Ito T."/>
            <person name="Fujiyama A."/>
            <person name="Inagaki F."/>
            <person name="Takami H."/>
        </authorList>
    </citation>
    <scope>NUCLEOTIDE SEQUENCE</scope>
    <source>
        <strain evidence="1">Expedition CK06-06</strain>
    </source>
</reference>
<dbReference type="SUPFAM" id="SSF49464">
    <property type="entry name" value="Carboxypeptidase regulatory domain-like"/>
    <property type="match status" value="1"/>
</dbReference>
<dbReference type="EMBL" id="BARU01009763">
    <property type="protein sequence ID" value="GAH41276.1"/>
    <property type="molecule type" value="Genomic_DNA"/>
</dbReference>
<evidence type="ECO:0008006" key="2">
    <source>
        <dbReference type="Google" id="ProtNLM"/>
    </source>
</evidence>